<dbReference type="Proteomes" id="UP001374579">
    <property type="component" value="Unassembled WGS sequence"/>
</dbReference>
<evidence type="ECO:0000256" key="5">
    <source>
        <dbReference type="SAM" id="Phobius"/>
    </source>
</evidence>
<keyword evidence="8" id="KW-1185">Reference proteome</keyword>
<dbReference type="InterPro" id="IPR013094">
    <property type="entry name" value="AB_hydrolase_3"/>
</dbReference>
<comment type="caution">
    <text evidence="7">The sequence shown here is derived from an EMBL/GenBank/DDBJ whole genome shotgun (WGS) entry which is preliminary data.</text>
</comment>
<dbReference type="InterPro" id="IPR002052">
    <property type="entry name" value="DNA_methylase_N6_adenine_CS"/>
</dbReference>
<dbReference type="InterPro" id="IPR050300">
    <property type="entry name" value="GDXG_lipolytic_enzyme"/>
</dbReference>
<dbReference type="Gene3D" id="3.40.50.1820">
    <property type="entry name" value="alpha/beta hydrolase"/>
    <property type="match status" value="1"/>
</dbReference>
<comment type="similarity">
    <text evidence="1">Belongs to the 'GDXG' lipolytic enzyme family.</text>
</comment>
<name>A0AAN9GR15_9CAEN</name>
<dbReference type="PROSITE" id="PS00092">
    <property type="entry name" value="N6_MTASE"/>
    <property type="match status" value="1"/>
</dbReference>
<dbReference type="InterPro" id="IPR033140">
    <property type="entry name" value="Lipase_GDXG_put_SER_AS"/>
</dbReference>
<dbReference type="GO" id="GO:0008168">
    <property type="term" value="F:methyltransferase activity"/>
    <property type="evidence" value="ECO:0007669"/>
    <property type="project" value="InterPro"/>
</dbReference>
<feature type="domain" description="Alpha/beta hydrolase fold-3" evidence="6">
    <location>
        <begin position="170"/>
        <end position="316"/>
    </location>
</feature>
<dbReference type="SUPFAM" id="SSF53474">
    <property type="entry name" value="alpha/beta-Hydrolases"/>
    <property type="match status" value="1"/>
</dbReference>
<reference evidence="7 8" key="1">
    <citation type="submission" date="2024-02" db="EMBL/GenBank/DDBJ databases">
        <title>Chromosome-scale genome assembly of the rough periwinkle Littorina saxatilis.</title>
        <authorList>
            <person name="De Jode A."/>
            <person name="Faria R."/>
            <person name="Formenti G."/>
            <person name="Sims Y."/>
            <person name="Smith T.P."/>
            <person name="Tracey A."/>
            <person name="Wood J.M.D."/>
            <person name="Zagrodzka Z.B."/>
            <person name="Johannesson K."/>
            <person name="Butlin R.K."/>
            <person name="Leder E.H."/>
        </authorList>
    </citation>
    <scope>NUCLEOTIDE SEQUENCE [LARGE SCALE GENOMIC DNA]</scope>
    <source>
        <strain evidence="7">Snail1</strain>
        <tissue evidence="7">Muscle</tissue>
    </source>
</reference>
<feature type="compositionally biased region" description="Acidic residues" evidence="4">
    <location>
        <begin position="7"/>
        <end position="23"/>
    </location>
</feature>
<feature type="active site" evidence="3">
    <location>
        <position position="248"/>
    </location>
</feature>
<dbReference type="InterPro" id="IPR029058">
    <property type="entry name" value="AB_hydrolase_fold"/>
</dbReference>
<evidence type="ECO:0000256" key="4">
    <source>
        <dbReference type="SAM" id="MobiDB-lite"/>
    </source>
</evidence>
<dbReference type="GO" id="GO:0003676">
    <property type="term" value="F:nucleic acid binding"/>
    <property type="evidence" value="ECO:0007669"/>
    <property type="project" value="InterPro"/>
</dbReference>
<keyword evidence="5" id="KW-0472">Membrane</keyword>
<dbReference type="EMBL" id="JBAMIC010000001">
    <property type="protein sequence ID" value="KAK7115745.1"/>
    <property type="molecule type" value="Genomic_DNA"/>
</dbReference>
<gene>
    <name evidence="7" type="ORF">V1264_001562</name>
</gene>
<accession>A0AAN9GR15</accession>
<protein>
    <recommendedName>
        <fullName evidence="6">Alpha/beta hydrolase fold-3 domain-containing protein</fullName>
    </recommendedName>
</protein>
<feature type="region of interest" description="Disordered" evidence="4">
    <location>
        <begin position="1"/>
        <end position="23"/>
    </location>
</feature>
<evidence type="ECO:0000259" key="6">
    <source>
        <dbReference type="Pfam" id="PF07859"/>
    </source>
</evidence>
<feature type="transmembrane region" description="Helical" evidence="5">
    <location>
        <begin position="58"/>
        <end position="79"/>
    </location>
</feature>
<keyword evidence="5" id="KW-1133">Transmembrane helix</keyword>
<keyword evidence="2" id="KW-0378">Hydrolase</keyword>
<feature type="domain" description="Alpha/beta hydrolase fold-3" evidence="6">
    <location>
        <begin position="372"/>
        <end position="440"/>
    </location>
</feature>
<evidence type="ECO:0000256" key="2">
    <source>
        <dbReference type="ARBA" id="ARBA00022801"/>
    </source>
</evidence>
<evidence type="ECO:0000313" key="7">
    <source>
        <dbReference type="EMBL" id="KAK7115745.1"/>
    </source>
</evidence>
<proteinExistence type="inferred from homology"/>
<dbReference type="PROSITE" id="PS01174">
    <property type="entry name" value="LIPASE_GDXG_SER"/>
    <property type="match status" value="1"/>
</dbReference>
<organism evidence="7 8">
    <name type="scientific">Littorina saxatilis</name>
    <dbReference type="NCBI Taxonomy" id="31220"/>
    <lineage>
        <taxon>Eukaryota</taxon>
        <taxon>Metazoa</taxon>
        <taxon>Spiralia</taxon>
        <taxon>Lophotrochozoa</taxon>
        <taxon>Mollusca</taxon>
        <taxon>Gastropoda</taxon>
        <taxon>Caenogastropoda</taxon>
        <taxon>Littorinimorpha</taxon>
        <taxon>Littorinoidea</taxon>
        <taxon>Littorinidae</taxon>
        <taxon>Littorina</taxon>
    </lineage>
</organism>
<dbReference type="GO" id="GO:0032259">
    <property type="term" value="P:methylation"/>
    <property type="evidence" value="ECO:0007669"/>
    <property type="project" value="InterPro"/>
</dbReference>
<dbReference type="AlphaFoldDB" id="A0AAN9GR15"/>
<evidence type="ECO:0000256" key="3">
    <source>
        <dbReference type="PROSITE-ProRule" id="PRU10038"/>
    </source>
</evidence>
<evidence type="ECO:0000256" key="1">
    <source>
        <dbReference type="ARBA" id="ARBA00010515"/>
    </source>
</evidence>
<dbReference type="GO" id="GO:0016787">
    <property type="term" value="F:hydrolase activity"/>
    <property type="evidence" value="ECO:0007669"/>
    <property type="project" value="UniProtKB-KW"/>
</dbReference>
<dbReference type="PANTHER" id="PTHR48081:SF8">
    <property type="entry name" value="ALPHA_BETA HYDROLASE FOLD-3 DOMAIN-CONTAINING PROTEIN-RELATED"/>
    <property type="match status" value="1"/>
</dbReference>
<sequence length="468" mass="52881">MERTQEGEEERECETIEEEDDEPLLFPETKAKGQVVFDPPYNLLKYPKKYKRDDMGALSGWVGYIVLGALLVGFSWITYSPEAPEWAGERFLLQCYMSGIRMSGLLSLSVPYLTGFKVSQMDAFRWTTELFYSNYIPDNDVWVGVSDATFDGVPVKIFRPRAAQSDSPAIVYIHGGGWTILSADSYSATTYYMAWKLNVVVVSIDYRLAPEHPYPAPFEDSLKATVHFLRQAVKHDVDPNRIAIAGDSAGGNLAAAVALKLSQDKTYSDLPRLKFQVLIYPVTQMLDFNTYSYTEFAHTGHMRKEIMLKMIINYLGFPELQDYIDQFASNNHTSPRLKNSMFGSYVKHENLPEEFRVKGFKTVGENMGNETLAAKIESTLTDPYFAPLMAPDLSKVPPVYMILAQNDPLRDDGLFYAKRLREAGVKTEIDFHKTMAHGFCLLSPSSLLTFQGGKDSFDTLGKYVQKNI</sequence>
<dbReference type="Pfam" id="PF07859">
    <property type="entry name" value="Abhydrolase_3"/>
    <property type="match status" value="2"/>
</dbReference>
<evidence type="ECO:0000313" key="8">
    <source>
        <dbReference type="Proteomes" id="UP001374579"/>
    </source>
</evidence>
<keyword evidence="5" id="KW-0812">Transmembrane</keyword>
<dbReference type="PANTHER" id="PTHR48081">
    <property type="entry name" value="AB HYDROLASE SUPERFAMILY PROTEIN C4A8.06C"/>
    <property type="match status" value="1"/>
</dbReference>